<comment type="caution">
    <text evidence="2">The sequence shown here is derived from an EMBL/GenBank/DDBJ whole genome shotgun (WGS) entry which is preliminary data.</text>
</comment>
<protein>
    <submittedName>
        <fullName evidence="2">Uncharacterized protein</fullName>
    </submittedName>
</protein>
<dbReference type="Proteomes" id="UP001604277">
    <property type="component" value="Unassembled WGS sequence"/>
</dbReference>
<keyword evidence="3" id="KW-1185">Reference proteome</keyword>
<evidence type="ECO:0000313" key="3">
    <source>
        <dbReference type="Proteomes" id="UP001604277"/>
    </source>
</evidence>
<proteinExistence type="predicted"/>
<feature type="region of interest" description="Disordered" evidence="1">
    <location>
        <begin position="1"/>
        <end position="29"/>
    </location>
</feature>
<gene>
    <name evidence="2" type="ORF">Fot_24464</name>
</gene>
<dbReference type="EMBL" id="JBFOLJ010000007">
    <property type="protein sequence ID" value="KAL2520541.1"/>
    <property type="molecule type" value="Genomic_DNA"/>
</dbReference>
<name>A0ABD1U6A6_9LAMI</name>
<evidence type="ECO:0000256" key="1">
    <source>
        <dbReference type="SAM" id="MobiDB-lite"/>
    </source>
</evidence>
<reference evidence="3" key="1">
    <citation type="submission" date="2024-07" db="EMBL/GenBank/DDBJ databases">
        <title>Two chromosome-level genome assemblies of Korean endemic species Abeliophyllum distichum and Forsythia ovata (Oleaceae).</title>
        <authorList>
            <person name="Jang H."/>
        </authorList>
    </citation>
    <scope>NUCLEOTIDE SEQUENCE [LARGE SCALE GENOMIC DNA]</scope>
</reference>
<dbReference type="AlphaFoldDB" id="A0ABD1U6A6"/>
<sequence>MNWDEADVSFGDQGQRGVEETDDREVDTRGEVDTAVDTEVWADHIEGKAEATVETEVGTTVEGDQRKAVDTSVDTTLDGEAEEAIDTWVIRRRWINHVGGLRDL</sequence>
<accession>A0ABD1U6A6</accession>
<organism evidence="2 3">
    <name type="scientific">Forsythia ovata</name>
    <dbReference type="NCBI Taxonomy" id="205694"/>
    <lineage>
        <taxon>Eukaryota</taxon>
        <taxon>Viridiplantae</taxon>
        <taxon>Streptophyta</taxon>
        <taxon>Embryophyta</taxon>
        <taxon>Tracheophyta</taxon>
        <taxon>Spermatophyta</taxon>
        <taxon>Magnoliopsida</taxon>
        <taxon>eudicotyledons</taxon>
        <taxon>Gunneridae</taxon>
        <taxon>Pentapetalae</taxon>
        <taxon>asterids</taxon>
        <taxon>lamiids</taxon>
        <taxon>Lamiales</taxon>
        <taxon>Oleaceae</taxon>
        <taxon>Forsythieae</taxon>
        <taxon>Forsythia</taxon>
    </lineage>
</organism>
<evidence type="ECO:0000313" key="2">
    <source>
        <dbReference type="EMBL" id="KAL2520541.1"/>
    </source>
</evidence>